<proteinExistence type="predicted"/>
<dbReference type="RefSeq" id="WP_048856774.1">
    <property type="nucleotide sequence ID" value="NZ_BANJ01000048.1"/>
</dbReference>
<name>A0A0D6QAK3_KOMXY</name>
<comment type="caution">
    <text evidence="1">The sequence shown here is derived from an EMBL/GenBank/DDBJ whole genome shotgun (WGS) entry which is preliminary data.</text>
</comment>
<evidence type="ECO:0000313" key="2">
    <source>
        <dbReference type="Proteomes" id="UP000032683"/>
    </source>
</evidence>
<evidence type="ECO:0000313" key="1">
    <source>
        <dbReference type="EMBL" id="GAO00450.1"/>
    </source>
</evidence>
<dbReference type="EMBL" id="BANJ01000048">
    <property type="protein sequence ID" value="GAO00450.1"/>
    <property type="molecule type" value="Genomic_DNA"/>
</dbReference>
<sequence length="159" mass="17362">MTGLNLPQFKAEIVVPTLNAIGLGGDAAVNLLTGTALVESSLVYLRQVNGPALGPWQMEPFTENDIWITFLPDPRLGSLKTTMQAMLARDIPHSDQLITNWRYACAMARLKYYRSPDPLPAANDAPGQAHTWKRIYNTSLGAGDVDASHIALFQQAIEA</sequence>
<accession>A0A0D6QAK3</accession>
<reference evidence="1 2" key="1">
    <citation type="submission" date="2012-11" db="EMBL/GenBank/DDBJ databases">
        <title>Whole genome sequence of Gluconacetobacter xylinus NBRC 13693.</title>
        <authorList>
            <person name="Azuma Y."/>
            <person name="Higashiura N."/>
            <person name="Hirakawa H."/>
            <person name="Matsushita K."/>
        </authorList>
    </citation>
    <scope>NUCLEOTIDE SEQUENCE [LARGE SCALE GENOMIC DNA]</scope>
    <source>
        <strain evidence="1 2">NBRC 13693</strain>
    </source>
</reference>
<dbReference type="AlphaFoldDB" id="A0A0D6QAK3"/>
<protein>
    <submittedName>
        <fullName evidence="1">Uncharacterized protein</fullName>
    </submittedName>
</protein>
<dbReference type="Proteomes" id="UP000032683">
    <property type="component" value="Unassembled WGS sequence"/>
</dbReference>
<gene>
    <name evidence="1" type="ORF">Gxy13693_048_020</name>
</gene>
<organism evidence="1 2">
    <name type="scientific">Komagataeibacter xylinus NBRC 13693</name>
    <dbReference type="NCBI Taxonomy" id="1234668"/>
    <lineage>
        <taxon>Bacteria</taxon>
        <taxon>Pseudomonadati</taxon>
        <taxon>Pseudomonadota</taxon>
        <taxon>Alphaproteobacteria</taxon>
        <taxon>Acetobacterales</taxon>
        <taxon>Acetobacteraceae</taxon>
        <taxon>Komagataeibacter</taxon>
    </lineage>
</organism>